<sequence length="687" mass="78353">MTVNRFATILKRNTSKITLILIDALLEWILIVLLLFNSLFSYLIIKFAEYFGLKPPCICCTRLDHIFEPAKNNKNIHINLFCEIHAREISKLGFCSNHQKLSEFAEMCEDCLSSGPEFTLHPGIKELAMIQGDKGKGSLNCSCCGVRLCDNIYSSCIMLKNFWDVLECAHKRNLIAETGDDDDIKELCDFDKKRSDFATDSFDDDQSFQNKCENQMVSELVQVELTNSMAEEEKGKNNVKDEYHDNSQEFNLDSENRETKAKLVGENVALDVDKNEEIKFSVLDSMEMEVDKNSPVFRAKEWHLVTGEFAEETIFSVDQIPSQNAGDVQAMAFIVSEEVARISNGETETEAEVLIGTDIPDLDITDEIQNDDPITLYEYPCEDSLTSFASFNKADDHGPMRIQFEEDPTPSTHISMDSLHNLHEKLVMLETKDSRTKESLDGSVTSELEGGDGLVTVERLKSELRAEQKALQTLYSELEEEQRASAVAANQTMAMIDRLQEEKAAMQIEALHYQGMMEEQSEYNPEALQLLNELMVKREKEKQELERELEGVRKKLLDYEDSDGLSVDLNQEVKEEEGFDSNQECNSPKTPANEESLAEFEEERLSILVQLKVLEEKLVSLDYEEERPFEDSKPVEDLHKENGIRVDENTCYSDESNEHLLQEILQHLHDLRNVELLEKNLSDGAII</sequence>
<feature type="transmembrane region" description="Helical" evidence="7">
    <location>
        <begin position="20"/>
        <end position="45"/>
    </location>
</feature>
<feature type="region of interest" description="Disordered" evidence="6">
    <location>
        <begin position="574"/>
        <end position="594"/>
    </location>
</feature>
<organism evidence="9 10">
    <name type="scientific">Abeliophyllum distichum</name>
    <dbReference type="NCBI Taxonomy" id="126358"/>
    <lineage>
        <taxon>Eukaryota</taxon>
        <taxon>Viridiplantae</taxon>
        <taxon>Streptophyta</taxon>
        <taxon>Embryophyta</taxon>
        <taxon>Tracheophyta</taxon>
        <taxon>Spermatophyta</taxon>
        <taxon>Magnoliopsida</taxon>
        <taxon>eudicotyledons</taxon>
        <taxon>Gunneridae</taxon>
        <taxon>Pentapetalae</taxon>
        <taxon>asterids</taxon>
        <taxon>lamiids</taxon>
        <taxon>Lamiales</taxon>
        <taxon>Oleaceae</taxon>
        <taxon>Forsythieae</taxon>
        <taxon>Abeliophyllum</taxon>
    </lineage>
</organism>
<keyword evidence="3 7" id="KW-1133">Transmembrane helix</keyword>
<evidence type="ECO:0000256" key="3">
    <source>
        <dbReference type="ARBA" id="ARBA00022989"/>
    </source>
</evidence>
<protein>
    <submittedName>
        <fullName evidence="9">Myosin-binding protein 3</fullName>
    </submittedName>
</protein>
<reference evidence="10" key="1">
    <citation type="submission" date="2024-07" db="EMBL/GenBank/DDBJ databases">
        <title>Two chromosome-level genome assemblies of Korean endemic species Abeliophyllum distichum and Forsythia ovata (Oleaceae).</title>
        <authorList>
            <person name="Jang H."/>
        </authorList>
    </citation>
    <scope>NUCLEOTIDE SEQUENCE [LARGE SCALE GENOMIC DNA]</scope>
</reference>
<feature type="domain" description="GTD-binding" evidence="8">
    <location>
        <begin position="455"/>
        <end position="553"/>
    </location>
</feature>
<comment type="subcellular location">
    <subcellularLocation>
        <location evidence="1">Membrane</location>
        <topology evidence="1">Single-pass membrane protein</topology>
    </subcellularLocation>
</comment>
<evidence type="ECO:0000259" key="8">
    <source>
        <dbReference type="PROSITE" id="PS51775"/>
    </source>
</evidence>
<evidence type="ECO:0000256" key="7">
    <source>
        <dbReference type="SAM" id="Phobius"/>
    </source>
</evidence>
<keyword evidence="4 7" id="KW-0472">Membrane</keyword>
<dbReference type="InterPro" id="IPR007656">
    <property type="entry name" value="GTD-bd"/>
</dbReference>
<dbReference type="Proteomes" id="UP001604336">
    <property type="component" value="Unassembled WGS sequence"/>
</dbReference>
<gene>
    <name evidence="9" type="ORF">Adt_29786</name>
</gene>
<dbReference type="Pfam" id="PF04576">
    <property type="entry name" value="Zein-binding"/>
    <property type="match status" value="1"/>
</dbReference>
<dbReference type="PANTHER" id="PTHR31448">
    <property type="entry name" value="MYOSIN-BINDING PROTEIN 2"/>
    <property type="match status" value="1"/>
</dbReference>
<evidence type="ECO:0000256" key="4">
    <source>
        <dbReference type="ARBA" id="ARBA00023136"/>
    </source>
</evidence>
<evidence type="ECO:0000313" key="10">
    <source>
        <dbReference type="Proteomes" id="UP001604336"/>
    </source>
</evidence>
<dbReference type="GO" id="GO:0080115">
    <property type="term" value="F:myosin XI tail binding"/>
    <property type="evidence" value="ECO:0007669"/>
    <property type="project" value="UniProtKB-ARBA"/>
</dbReference>
<feature type="compositionally biased region" description="Polar residues" evidence="6">
    <location>
        <begin position="580"/>
        <end position="590"/>
    </location>
</feature>
<name>A0ABD1R9D1_9LAMI</name>
<accession>A0ABD1R9D1</accession>
<dbReference type="InterPro" id="IPR039306">
    <property type="entry name" value="MYOB"/>
</dbReference>
<keyword evidence="5" id="KW-0175">Coiled coil</keyword>
<keyword evidence="10" id="KW-1185">Reference proteome</keyword>
<comment type="caution">
    <text evidence="9">The sequence shown here is derived from an EMBL/GenBank/DDBJ whole genome shotgun (WGS) entry which is preliminary data.</text>
</comment>
<dbReference type="PANTHER" id="PTHR31448:SF3">
    <property type="entry name" value="MYOSIN-BINDING PROTEIN 2"/>
    <property type="match status" value="1"/>
</dbReference>
<evidence type="ECO:0000256" key="2">
    <source>
        <dbReference type="ARBA" id="ARBA00022692"/>
    </source>
</evidence>
<feature type="coiled-coil region" evidence="5">
    <location>
        <begin position="457"/>
        <end position="562"/>
    </location>
</feature>
<evidence type="ECO:0000256" key="5">
    <source>
        <dbReference type="SAM" id="Coils"/>
    </source>
</evidence>
<dbReference type="GO" id="GO:0016020">
    <property type="term" value="C:membrane"/>
    <property type="evidence" value="ECO:0007669"/>
    <property type="project" value="UniProtKB-SubCell"/>
</dbReference>
<evidence type="ECO:0000256" key="6">
    <source>
        <dbReference type="SAM" id="MobiDB-lite"/>
    </source>
</evidence>
<dbReference type="PROSITE" id="PS51775">
    <property type="entry name" value="GTD_BINDING"/>
    <property type="match status" value="1"/>
</dbReference>
<dbReference type="AlphaFoldDB" id="A0ABD1R9D1"/>
<proteinExistence type="predicted"/>
<evidence type="ECO:0000313" key="9">
    <source>
        <dbReference type="EMBL" id="KAL2485030.1"/>
    </source>
</evidence>
<keyword evidence="2 7" id="KW-0812">Transmembrane</keyword>
<evidence type="ECO:0000256" key="1">
    <source>
        <dbReference type="ARBA" id="ARBA00004167"/>
    </source>
</evidence>
<dbReference type="EMBL" id="JBFOLK010000009">
    <property type="protein sequence ID" value="KAL2485030.1"/>
    <property type="molecule type" value="Genomic_DNA"/>
</dbReference>